<dbReference type="Pfam" id="PF01648">
    <property type="entry name" value="ACPS"/>
    <property type="match status" value="1"/>
</dbReference>
<protein>
    <recommendedName>
        <fullName evidence="7">Lysophospholipase</fullName>
        <ecNumber evidence="7">3.1.1.5</ecNumber>
    </recommendedName>
</protein>
<feature type="compositionally biased region" description="Low complexity" evidence="8">
    <location>
        <begin position="891"/>
        <end position="902"/>
    </location>
</feature>
<dbReference type="Proteomes" id="UP000053664">
    <property type="component" value="Unassembled WGS sequence"/>
</dbReference>
<dbReference type="OrthoDB" id="4084751at2759"/>
<name>A0A061HBJ1_9BASI</name>
<dbReference type="GO" id="GO:0004622">
    <property type="term" value="F:phosphatidylcholine lysophospholipase activity"/>
    <property type="evidence" value="ECO:0007669"/>
    <property type="project" value="UniProtKB-EC"/>
</dbReference>
<evidence type="ECO:0000259" key="9">
    <source>
        <dbReference type="PROSITE" id="PS51210"/>
    </source>
</evidence>
<feature type="compositionally biased region" description="Basic and acidic residues" evidence="8">
    <location>
        <begin position="746"/>
        <end position="771"/>
    </location>
</feature>
<evidence type="ECO:0000256" key="3">
    <source>
        <dbReference type="ARBA" id="ARBA00022801"/>
    </source>
</evidence>
<evidence type="ECO:0000256" key="5">
    <source>
        <dbReference type="ARBA" id="ARBA00023098"/>
    </source>
</evidence>
<gene>
    <name evidence="10" type="ORF">PFL1_02610</name>
</gene>
<evidence type="ECO:0000313" key="11">
    <source>
        <dbReference type="Proteomes" id="UP000053664"/>
    </source>
</evidence>
<dbReference type="SUPFAM" id="SSF52151">
    <property type="entry name" value="FabD/lysophospholipase-like"/>
    <property type="match status" value="1"/>
</dbReference>
<dbReference type="Gene3D" id="3.40.1090.10">
    <property type="entry name" value="Cytosolic phospholipase A2 catalytic domain"/>
    <property type="match status" value="2"/>
</dbReference>
<sequence length="989" mass="108301">MPVLVSLRQSPTYLYLKVYLICSLVSLFQAAPVSSRLAAARPARLLAPRGTRIVNARDATPRPSPAPASRVRLLLERWRQRAHDMAEINQLMKRDEHDLRTYPELEWDAAVRRSARLHPHETIFIARRSHRMSSEGTDDLHRFLGLPAGERVHPADVPLVALGGSGGGYRAMYGFAGFLASAKQTGLWNCLTWTAGVSGSCWTLAAYYTIAYHDAASLIRHYLATAKEVSHPMSVEALDTVARSSKGVYFLLAPLLRKAQGGRVGLGIMDLYATLTTSYQFLSREPRARLSRATFQLSKIWQRSGLDRALEPMPLFTAVRVAPHDSPGVRPHTDSSMSKGQPPKRALAQHQTSTASAIIERGQDNVRQSPIGAAEATDVLALADPRGFYQWFEVSPLEVGSSDVQAFIPTWAWGRAFVSGRSLHRMPEHSMSLILGQCTSAPAGPLTGYVAALLASLPKGTVMSRLLMLLNNFIRLKRWERRWGNPIRAGDEPNPFYGLNTRPESVAGADRGRASDGARSAVVGIGIDILHLPRLQQLVARQVSRSSKGAETGEDARLAALDRLARRVLCRSELLGWQALRDQLGADTTSDQAHDSLFRFLAVRWSAKEAAYKALYPIHVVSWKDLCVEKPLSAAVSATVSLSDEPLDLAAKESAGARSKKPQLRMSDEWLTARRSSVDGGGAPALHLAVSHDGDYVVANVLALRDAESRISAHEWEQTRLPPLPSSDDVRTSTASLAALDLASRHGDRADALPDPDPHGDATFDRGRDEASAPQAAWETSSRIRLMDSGMSNNLPNHVLAREERGADVIIAFDASSDVQKGSALQRIRNFADDCAIRLAIRPQVPGGRDGEGQSLGEDTSAHEIERRFRGKYAQRIDGWRHRDGGGAASTGQPGIETETTPPTSPPDIRFVYCPLLPNSAQPDFDPSTASFSNSYNLVWTPEQVETLIRTSSANLERHAIHTIREAIREAYEAKKARRLAGARRGEGE</sequence>
<feature type="region of interest" description="Disordered" evidence="8">
    <location>
        <begin position="322"/>
        <end position="353"/>
    </location>
</feature>
<dbReference type="GeneID" id="19316729"/>
<dbReference type="AlphaFoldDB" id="A0A061HBJ1"/>
<keyword evidence="5 6" id="KW-0443">Lipid metabolism</keyword>
<dbReference type="eggNOG" id="KOG1325">
    <property type="taxonomic scope" value="Eukaryota"/>
</dbReference>
<dbReference type="Gene3D" id="3.90.470.20">
    <property type="entry name" value="4'-phosphopantetheinyl transferase domain"/>
    <property type="match status" value="1"/>
</dbReference>
<proteinExistence type="inferred from homology"/>
<evidence type="ECO:0000256" key="2">
    <source>
        <dbReference type="ARBA" id="ARBA00022679"/>
    </source>
</evidence>
<dbReference type="HOGENOM" id="CLU_013227_0_0_1"/>
<evidence type="ECO:0000313" key="10">
    <source>
        <dbReference type="EMBL" id="EPQ29938.1"/>
    </source>
</evidence>
<dbReference type="InterPro" id="IPR008278">
    <property type="entry name" value="4-PPantetheinyl_Trfase_dom"/>
</dbReference>
<evidence type="ECO:0000256" key="4">
    <source>
        <dbReference type="ARBA" id="ARBA00022963"/>
    </source>
</evidence>
<dbReference type="PANTHER" id="PTHR10728:SF40">
    <property type="entry name" value="PATATIN FAMILY PROTEIN"/>
    <property type="match status" value="1"/>
</dbReference>
<organism evidence="10 11">
    <name type="scientific">Pseudozyma flocculosa PF-1</name>
    <dbReference type="NCBI Taxonomy" id="1277687"/>
    <lineage>
        <taxon>Eukaryota</taxon>
        <taxon>Fungi</taxon>
        <taxon>Dikarya</taxon>
        <taxon>Basidiomycota</taxon>
        <taxon>Ustilaginomycotina</taxon>
        <taxon>Ustilaginomycetes</taxon>
        <taxon>Ustilaginales</taxon>
        <taxon>Ustilaginaceae</taxon>
        <taxon>Pseudozyma</taxon>
    </lineage>
</organism>
<keyword evidence="3 6" id="KW-0378">Hydrolase</keyword>
<evidence type="ECO:0000256" key="1">
    <source>
        <dbReference type="ARBA" id="ARBA00008780"/>
    </source>
</evidence>
<evidence type="ECO:0000256" key="7">
    <source>
        <dbReference type="RuleBase" id="RU362103"/>
    </source>
</evidence>
<feature type="domain" description="PLA2c" evidence="9">
    <location>
        <begin position="101"/>
        <end position="989"/>
    </location>
</feature>
<dbReference type="PROSITE" id="PS51210">
    <property type="entry name" value="PLA2C"/>
    <property type="match status" value="1"/>
</dbReference>
<keyword evidence="2" id="KW-0808">Transferase</keyword>
<dbReference type="GO" id="GO:0000287">
    <property type="term" value="F:magnesium ion binding"/>
    <property type="evidence" value="ECO:0007669"/>
    <property type="project" value="InterPro"/>
</dbReference>
<accession>A0A061HBJ1</accession>
<evidence type="ECO:0000256" key="6">
    <source>
        <dbReference type="PROSITE-ProRule" id="PRU00555"/>
    </source>
</evidence>
<dbReference type="InterPro" id="IPR037143">
    <property type="entry name" value="4-PPantetheinyl_Trfase_dom_sf"/>
</dbReference>
<dbReference type="GO" id="GO:0008897">
    <property type="term" value="F:holo-[acyl-carrier-protein] synthase activity"/>
    <property type="evidence" value="ECO:0007669"/>
    <property type="project" value="InterPro"/>
</dbReference>
<feature type="region of interest" description="Disordered" evidence="8">
    <location>
        <begin position="746"/>
        <end position="779"/>
    </location>
</feature>
<evidence type="ECO:0000256" key="8">
    <source>
        <dbReference type="SAM" id="MobiDB-lite"/>
    </source>
</evidence>
<dbReference type="Pfam" id="PF01735">
    <property type="entry name" value="PLA2_B"/>
    <property type="match status" value="1"/>
</dbReference>
<dbReference type="InterPro" id="IPR016035">
    <property type="entry name" value="Acyl_Trfase/lysoPLipase"/>
</dbReference>
<comment type="catalytic activity">
    <reaction evidence="7">
        <text>a 1-acyl-sn-glycero-3-phosphocholine + H2O = sn-glycerol 3-phosphocholine + a fatty acid + H(+)</text>
        <dbReference type="Rhea" id="RHEA:15177"/>
        <dbReference type="ChEBI" id="CHEBI:15377"/>
        <dbReference type="ChEBI" id="CHEBI:15378"/>
        <dbReference type="ChEBI" id="CHEBI:16870"/>
        <dbReference type="ChEBI" id="CHEBI:28868"/>
        <dbReference type="ChEBI" id="CHEBI:58168"/>
        <dbReference type="EC" id="3.1.1.5"/>
    </reaction>
</comment>
<dbReference type="GO" id="GO:0004623">
    <property type="term" value="F:phospholipase A2 activity"/>
    <property type="evidence" value="ECO:0007669"/>
    <property type="project" value="TreeGrafter"/>
</dbReference>
<dbReference type="PANTHER" id="PTHR10728">
    <property type="entry name" value="CYTOSOLIC PHOSPHOLIPASE A2"/>
    <property type="match status" value="1"/>
</dbReference>
<dbReference type="SUPFAM" id="SSF56214">
    <property type="entry name" value="4'-phosphopantetheinyl transferase"/>
    <property type="match status" value="1"/>
</dbReference>
<dbReference type="KEGG" id="pfp:PFL1_02610"/>
<keyword evidence="4 6" id="KW-0442">Lipid degradation</keyword>
<dbReference type="RefSeq" id="XP_007878317.1">
    <property type="nucleotide sequence ID" value="XM_007880126.1"/>
</dbReference>
<dbReference type="EMBL" id="KE361629">
    <property type="protein sequence ID" value="EPQ29938.1"/>
    <property type="molecule type" value="Genomic_DNA"/>
</dbReference>
<dbReference type="InterPro" id="IPR002642">
    <property type="entry name" value="LysoPLipase_cat_dom"/>
</dbReference>
<dbReference type="GO" id="GO:0046475">
    <property type="term" value="P:glycerophospholipid catabolic process"/>
    <property type="evidence" value="ECO:0007669"/>
    <property type="project" value="TreeGrafter"/>
</dbReference>
<dbReference type="EC" id="3.1.1.5" evidence="7"/>
<dbReference type="GO" id="GO:0005829">
    <property type="term" value="C:cytosol"/>
    <property type="evidence" value="ECO:0007669"/>
    <property type="project" value="TreeGrafter"/>
</dbReference>
<feature type="region of interest" description="Disordered" evidence="8">
    <location>
        <begin position="880"/>
        <end position="907"/>
    </location>
</feature>
<comment type="similarity">
    <text evidence="1 7">Belongs to the lysophospholipase family.</text>
</comment>
<reference evidence="10 11" key="1">
    <citation type="journal article" date="2013" name="Plant Cell">
        <title>The transition from a phytopathogenic smut ancestor to an anamorphic biocontrol agent deciphered by comparative whole-genome analysis.</title>
        <authorList>
            <person name="Lefebvre F."/>
            <person name="Joly D.L."/>
            <person name="Labbe C."/>
            <person name="Teichmann B."/>
            <person name="Linning R."/>
            <person name="Belzile F."/>
            <person name="Bakkeren G."/>
            <person name="Belanger R.R."/>
        </authorList>
    </citation>
    <scope>NUCLEOTIDE SEQUENCE [LARGE SCALE GENOMIC DNA]</scope>
    <source>
        <strain evidence="10 11">PF-1</strain>
    </source>
</reference>